<dbReference type="Pfam" id="PF16954">
    <property type="entry name" value="HRG"/>
    <property type="match status" value="1"/>
</dbReference>
<evidence type="ECO:0000313" key="12">
    <source>
        <dbReference type="Proteomes" id="UP000046395"/>
    </source>
</evidence>
<proteinExistence type="inferred from homology"/>
<evidence type="ECO:0000313" key="13">
    <source>
        <dbReference type="WBParaSite" id="TMUE_3000012332.1"/>
    </source>
</evidence>
<organism evidence="12 13">
    <name type="scientific">Trichuris muris</name>
    <name type="common">Mouse whipworm</name>
    <dbReference type="NCBI Taxonomy" id="70415"/>
    <lineage>
        <taxon>Eukaryota</taxon>
        <taxon>Metazoa</taxon>
        <taxon>Ecdysozoa</taxon>
        <taxon>Nematoda</taxon>
        <taxon>Enoplea</taxon>
        <taxon>Dorylaimia</taxon>
        <taxon>Trichinellida</taxon>
        <taxon>Trichuridae</taxon>
        <taxon>Trichuris</taxon>
    </lineage>
</organism>
<keyword evidence="7 11" id="KW-1133">Transmembrane helix</keyword>
<dbReference type="Proteomes" id="UP000046395">
    <property type="component" value="Unassembled WGS sequence"/>
</dbReference>
<dbReference type="GO" id="GO:0005765">
    <property type="term" value="C:lysosomal membrane"/>
    <property type="evidence" value="ECO:0007669"/>
    <property type="project" value="UniProtKB-SubCell"/>
</dbReference>
<evidence type="ECO:0000256" key="5">
    <source>
        <dbReference type="ARBA" id="ARBA00022692"/>
    </source>
</evidence>
<feature type="transmembrane region" description="Helical" evidence="11">
    <location>
        <begin position="7"/>
        <end position="31"/>
    </location>
</feature>
<comment type="similarity">
    <text evidence="3">Belongs to the HRG family.</text>
</comment>
<evidence type="ECO:0000256" key="11">
    <source>
        <dbReference type="SAM" id="Phobius"/>
    </source>
</evidence>
<keyword evidence="4" id="KW-0813">Transport</keyword>
<evidence type="ECO:0000256" key="2">
    <source>
        <dbReference type="ARBA" id="ARBA00004337"/>
    </source>
</evidence>
<keyword evidence="12" id="KW-1185">Reference proteome</keyword>
<dbReference type="GO" id="GO:0010008">
    <property type="term" value="C:endosome membrane"/>
    <property type="evidence" value="ECO:0007669"/>
    <property type="project" value="UniProtKB-SubCell"/>
</dbReference>
<evidence type="ECO:0000256" key="10">
    <source>
        <dbReference type="SAM" id="MobiDB-lite"/>
    </source>
</evidence>
<evidence type="ECO:0000256" key="9">
    <source>
        <dbReference type="ARBA" id="ARBA00023228"/>
    </source>
</evidence>
<accession>A0A5S6QZJ7</accession>
<dbReference type="WBParaSite" id="TMUE_3000012332.1">
    <property type="protein sequence ID" value="TMUE_3000012332.1"/>
    <property type="gene ID" value="WBGene00285863"/>
</dbReference>
<keyword evidence="5 11" id="KW-0812">Transmembrane</keyword>
<name>A0A5S6QZJ7_TRIMR</name>
<evidence type="ECO:0000256" key="8">
    <source>
        <dbReference type="ARBA" id="ARBA00023136"/>
    </source>
</evidence>
<feature type="transmembrane region" description="Helical" evidence="11">
    <location>
        <begin position="75"/>
        <end position="98"/>
    </location>
</feature>
<dbReference type="GO" id="GO:0005886">
    <property type="term" value="C:plasma membrane"/>
    <property type="evidence" value="ECO:0007669"/>
    <property type="project" value="TreeGrafter"/>
</dbReference>
<dbReference type="AlphaFoldDB" id="A0A5S6QZJ7"/>
<feature type="transmembrane region" description="Helical" evidence="11">
    <location>
        <begin position="110"/>
        <end position="131"/>
    </location>
</feature>
<comment type="subcellular location">
    <subcellularLocation>
        <location evidence="2">Endosome membrane</location>
        <topology evidence="2">Multi-pass membrane protein</topology>
    </subcellularLocation>
    <subcellularLocation>
        <location evidence="1">Lysosome membrane</location>
        <topology evidence="1">Multi-pass membrane protein</topology>
    </subcellularLocation>
</comment>
<evidence type="ECO:0000256" key="3">
    <source>
        <dbReference type="ARBA" id="ARBA00006203"/>
    </source>
</evidence>
<feature type="transmembrane region" description="Helical" evidence="11">
    <location>
        <begin position="37"/>
        <end position="54"/>
    </location>
</feature>
<evidence type="ECO:0000256" key="1">
    <source>
        <dbReference type="ARBA" id="ARBA00004155"/>
    </source>
</evidence>
<feature type="region of interest" description="Disordered" evidence="10">
    <location>
        <begin position="147"/>
        <end position="166"/>
    </location>
</feature>
<sequence>MRPSTVLAIRIAFATVGVVVGLFTGICFAAHFRNYNAAVWAIISGLFAAAVLWLHVKYKRLTLREWLPRLRNVMLVGCVGQLAGFSAMVTYITLGVVMRQGLSMIYGENFWVALVWGWMTWKWAFAMFYYARLYRRLYIAEMQPKVPSGSDYDEDDDVPGQRSARY</sequence>
<evidence type="ECO:0000256" key="6">
    <source>
        <dbReference type="ARBA" id="ARBA00022753"/>
    </source>
</evidence>
<evidence type="ECO:0000256" key="4">
    <source>
        <dbReference type="ARBA" id="ARBA00022448"/>
    </source>
</evidence>
<keyword evidence="9" id="KW-0458">Lysosome</keyword>
<reference evidence="13" key="1">
    <citation type="submission" date="2019-12" db="UniProtKB">
        <authorList>
            <consortium name="WormBaseParasite"/>
        </authorList>
    </citation>
    <scope>IDENTIFICATION</scope>
</reference>
<dbReference type="GO" id="GO:0015232">
    <property type="term" value="F:heme transmembrane transporter activity"/>
    <property type="evidence" value="ECO:0007669"/>
    <property type="project" value="InterPro"/>
</dbReference>
<dbReference type="PANTHER" id="PTHR31525:SF1">
    <property type="entry name" value="HEME TRANSPORTER HRG1"/>
    <property type="match status" value="1"/>
</dbReference>
<dbReference type="InterPro" id="IPR026218">
    <property type="entry name" value="HRG"/>
</dbReference>
<dbReference type="PANTHER" id="PTHR31525">
    <property type="entry name" value="HEME TRANSPORTER HRG1"/>
    <property type="match status" value="1"/>
</dbReference>
<evidence type="ECO:0000256" key="7">
    <source>
        <dbReference type="ARBA" id="ARBA00022989"/>
    </source>
</evidence>
<keyword evidence="6" id="KW-0967">Endosome</keyword>
<dbReference type="GO" id="GO:0020037">
    <property type="term" value="F:heme binding"/>
    <property type="evidence" value="ECO:0007669"/>
    <property type="project" value="TreeGrafter"/>
</dbReference>
<dbReference type="PRINTS" id="PR02095">
    <property type="entry name" value="TRNSPORTRHRG"/>
</dbReference>
<keyword evidence="8 11" id="KW-0472">Membrane</keyword>
<protein>
    <submittedName>
        <fullName evidence="13">Heme transporter hrg-1</fullName>
    </submittedName>
</protein>